<protein>
    <recommendedName>
        <fullName evidence="9">Protein msta</fullName>
    </recommendedName>
</protein>
<evidence type="ECO:0000256" key="4">
    <source>
        <dbReference type="PROSITE-ProRule" id="PRU00134"/>
    </source>
</evidence>
<dbReference type="Gene3D" id="2.170.270.10">
    <property type="entry name" value="SET domain"/>
    <property type="match status" value="1"/>
</dbReference>
<accession>A0A9N9N2P0</accession>
<reference evidence="7" key="1">
    <citation type="submission" date="2022-01" db="EMBL/GenBank/DDBJ databases">
        <authorList>
            <person name="King R."/>
        </authorList>
    </citation>
    <scope>NUCLEOTIDE SEQUENCE</scope>
</reference>
<dbReference type="PROSITE" id="PS50865">
    <property type="entry name" value="ZF_MYND_2"/>
    <property type="match status" value="1"/>
</dbReference>
<dbReference type="PANTHER" id="PTHR46455">
    <property type="entry name" value="SET AND MYND DOMAIN CONTAINING, ARTHROPOD-SPECIFIC, MEMBER 4, ISOFORM A"/>
    <property type="match status" value="1"/>
</dbReference>
<gene>
    <name evidence="7" type="ORF">CEUTPL_LOCUS14489</name>
</gene>
<dbReference type="InterPro" id="IPR053010">
    <property type="entry name" value="SET_SmydA-8"/>
</dbReference>
<dbReference type="GO" id="GO:0008270">
    <property type="term" value="F:zinc ion binding"/>
    <property type="evidence" value="ECO:0007669"/>
    <property type="project" value="UniProtKB-KW"/>
</dbReference>
<dbReference type="Gene3D" id="6.10.140.2220">
    <property type="match status" value="2"/>
</dbReference>
<dbReference type="GO" id="GO:0008170">
    <property type="term" value="F:N-methyltransferase activity"/>
    <property type="evidence" value="ECO:0007669"/>
    <property type="project" value="UniProtKB-ARBA"/>
</dbReference>
<dbReference type="InterPro" id="IPR002893">
    <property type="entry name" value="Znf_MYND"/>
</dbReference>
<evidence type="ECO:0000256" key="2">
    <source>
        <dbReference type="ARBA" id="ARBA00022771"/>
    </source>
</evidence>
<dbReference type="SUPFAM" id="SSF82199">
    <property type="entry name" value="SET domain"/>
    <property type="match status" value="1"/>
</dbReference>
<keyword evidence="1" id="KW-0479">Metal-binding</keyword>
<dbReference type="PROSITE" id="PS50280">
    <property type="entry name" value="SET"/>
    <property type="match status" value="1"/>
</dbReference>
<dbReference type="OrthoDB" id="3174329at2759"/>
<dbReference type="EMBL" id="OU892285">
    <property type="protein sequence ID" value="CAG9774107.1"/>
    <property type="molecule type" value="Genomic_DNA"/>
</dbReference>
<name>A0A9N9N2P0_9CUCU</name>
<feature type="domain" description="SET" evidence="5">
    <location>
        <begin position="39"/>
        <end position="296"/>
    </location>
</feature>
<dbReference type="AlphaFoldDB" id="A0A9N9N2P0"/>
<dbReference type="GO" id="GO:0008276">
    <property type="term" value="F:protein methyltransferase activity"/>
    <property type="evidence" value="ECO:0007669"/>
    <property type="project" value="UniProtKB-ARBA"/>
</dbReference>
<evidence type="ECO:0000256" key="3">
    <source>
        <dbReference type="ARBA" id="ARBA00022833"/>
    </source>
</evidence>
<evidence type="ECO:0000259" key="6">
    <source>
        <dbReference type="PROSITE" id="PS50865"/>
    </source>
</evidence>
<evidence type="ECO:0000313" key="8">
    <source>
        <dbReference type="Proteomes" id="UP001152799"/>
    </source>
</evidence>
<dbReference type="Pfam" id="PF01753">
    <property type="entry name" value="zf-MYND"/>
    <property type="match status" value="1"/>
</dbReference>
<evidence type="ECO:0000256" key="1">
    <source>
        <dbReference type="ARBA" id="ARBA00022723"/>
    </source>
</evidence>
<sequence length="548" mass="63563">MSGQCEQCKQPSTQKCSKCKLVFYCSADHQKEHWNEHKNNCRSYEICSNIELGRYLIARRNLEKGEIIFVDTPIVVGPRPHKIDRGPFPCVGCCKLLLDQMASCPECGWPCCDPECPDLKNPQRHSLECQVLKLRSFKPDGSTTSHEFFRFDVLIILRALFLQKTNIKKWEALLNLEDHLDDRGPKSDIFKSIQEKVNFLLENYIAPLKLYEKETDQTILPQASNDIIHKIYGALDVNATELIEPADLYVLYPIASLLEHNCAPNTCQTTNNLDYKVTFRAAVPIKKNEHITTTYTNILWGTQERRKHLKETKYFFCLCNRCKDPTEFNTFFSALICLGNDDEGCKGIQLPQNPTQDNPDWVCNKCNIKLPNGEISNFVEHLKKEVDKEIDKKPKLEELEEFLNKLEVFLHANHYLVYTIKHSLVQLYKIDGEIEISNGFLQDKLKMCQELIDLTKKLDAGNTRLALYLAVLLNEQFMAKFKQLTRDFDPENKQASEDLIEEITKILEENKNCLEYEKQLETGAKLLQVIEFNEMKFKQWIMENSINL</sequence>
<dbReference type="GO" id="GO:0008757">
    <property type="term" value="F:S-adenosylmethionine-dependent methyltransferase activity"/>
    <property type="evidence" value="ECO:0007669"/>
    <property type="project" value="UniProtKB-ARBA"/>
</dbReference>
<dbReference type="InterPro" id="IPR046341">
    <property type="entry name" value="SET_dom_sf"/>
</dbReference>
<keyword evidence="8" id="KW-1185">Reference proteome</keyword>
<organism evidence="7 8">
    <name type="scientific">Ceutorhynchus assimilis</name>
    <name type="common">cabbage seed weevil</name>
    <dbReference type="NCBI Taxonomy" id="467358"/>
    <lineage>
        <taxon>Eukaryota</taxon>
        <taxon>Metazoa</taxon>
        <taxon>Ecdysozoa</taxon>
        <taxon>Arthropoda</taxon>
        <taxon>Hexapoda</taxon>
        <taxon>Insecta</taxon>
        <taxon>Pterygota</taxon>
        <taxon>Neoptera</taxon>
        <taxon>Endopterygota</taxon>
        <taxon>Coleoptera</taxon>
        <taxon>Polyphaga</taxon>
        <taxon>Cucujiformia</taxon>
        <taxon>Curculionidae</taxon>
        <taxon>Ceutorhynchinae</taxon>
        <taxon>Ceutorhynchus</taxon>
    </lineage>
</organism>
<dbReference type="InterPro" id="IPR001214">
    <property type="entry name" value="SET_dom"/>
</dbReference>
<feature type="domain" description="MYND-type" evidence="6">
    <location>
        <begin position="5"/>
        <end position="41"/>
    </location>
</feature>
<keyword evidence="3" id="KW-0862">Zinc</keyword>
<dbReference type="PROSITE" id="PS01360">
    <property type="entry name" value="ZF_MYND_1"/>
    <property type="match status" value="1"/>
</dbReference>
<dbReference type="Pfam" id="PF00856">
    <property type="entry name" value="SET"/>
    <property type="match status" value="1"/>
</dbReference>
<evidence type="ECO:0000313" key="7">
    <source>
        <dbReference type="EMBL" id="CAG9774107.1"/>
    </source>
</evidence>
<dbReference type="PANTHER" id="PTHR46455:SF2">
    <property type="entry name" value="AT24727P"/>
    <property type="match status" value="1"/>
</dbReference>
<dbReference type="Gene3D" id="1.10.220.160">
    <property type="match status" value="1"/>
</dbReference>
<evidence type="ECO:0000259" key="5">
    <source>
        <dbReference type="PROSITE" id="PS50280"/>
    </source>
</evidence>
<keyword evidence="2 4" id="KW-0863">Zinc-finger</keyword>
<dbReference type="Proteomes" id="UP001152799">
    <property type="component" value="Chromosome 9"/>
</dbReference>
<proteinExistence type="predicted"/>
<dbReference type="CDD" id="cd20071">
    <property type="entry name" value="SET_SMYD"/>
    <property type="match status" value="1"/>
</dbReference>
<evidence type="ECO:0008006" key="9">
    <source>
        <dbReference type="Google" id="ProtNLM"/>
    </source>
</evidence>